<evidence type="ECO:0000256" key="10">
    <source>
        <dbReference type="RuleBase" id="RU365075"/>
    </source>
</evidence>
<dbReference type="EMBL" id="CAFZ01000106">
    <property type="protein sequence ID" value="CCA71103.1"/>
    <property type="molecule type" value="Genomic_DNA"/>
</dbReference>
<dbReference type="Proteomes" id="UP000007148">
    <property type="component" value="Unassembled WGS sequence"/>
</dbReference>
<feature type="region of interest" description="Disordered" evidence="12">
    <location>
        <begin position="41"/>
        <end position="78"/>
    </location>
</feature>
<evidence type="ECO:0000256" key="2">
    <source>
        <dbReference type="ARBA" id="ARBA00011023"/>
    </source>
</evidence>
<evidence type="ECO:0000256" key="3">
    <source>
        <dbReference type="ARBA" id="ARBA00020973"/>
    </source>
</evidence>
<dbReference type="OrthoDB" id="272987at2759"/>
<dbReference type="InterPro" id="IPR048369">
    <property type="entry name" value="COG6_C"/>
</dbReference>
<reference evidence="15 16" key="1">
    <citation type="journal article" date="2011" name="PLoS Pathog.">
        <title>Endophytic Life Strategies Decoded by Genome and Transcriptome Analyses of the Mutualistic Root Symbiont Piriformospora indica.</title>
        <authorList>
            <person name="Zuccaro A."/>
            <person name="Lahrmann U."/>
            <person name="Guldener U."/>
            <person name="Langen G."/>
            <person name="Pfiffi S."/>
            <person name="Biedenkopf D."/>
            <person name="Wong P."/>
            <person name="Samans B."/>
            <person name="Grimm C."/>
            <person name="Basiewicz M."/>
            <person name="Murat C."/>
            <person name="Martin F."/>
            <person name="Kogel K.H."/>
        </authorList>
    </citation>
    <scope>NUCLEOTIDE SEQUENCE [LARGE SCALE GENOMIC DNA]</scope>
    <source>
        <strain evidence="15 16">DSM 11827</strain>
    </source>
</reference>
<feature type="domain" description="Conserved Oligomeric Golgi complex subunit 6 C-terminal" evidence="14">
    <location>
        <begin position="238"/>
        <end position="702"/>
    </location>
</feature>
<keyword evidence="7 10" id="KW-0472">Membrane</keyword>
<evidence type="ECO:0000313" key="16">
    <source>
        <dbReference type="Proteomes" id="UP000007148"/>
    </source>
</evidence>
<dbReference type="InterPro" id="IPR048368">
    <property type="entry name" value="COG6_N"/>
</dbReference>
<comment type="similarity">
    <text evidence="2 10">Belongs to the COG6 family.</text>
</comment>
<keyword evidence="6 10" id="KW-0333">Golgi apparatus</keyword>
<dbReference type="PANTHER" id="PTHR21506">
    <property type="entry name" value="COMPONENT OF OLIGOMERIC GOLGI COMPLEX 6"/>
    <property type="match status" value="1"/>
</dbReference>
<dbReference type="HOGENOM" id="CLU_011361_2_0_1"/>
<dbReference type="Pfam" id="PF06419">
    <property type="entry name" value="COG6_N"/>
    <property type="match status" value="1"/>
</dbReference>
<evidence type="ECO:0000256" key="11">
    <source>
        <dbReference type="SAM" id="Coils"/>
    </source>
</evidence>
<proteinExistence type="inferred from homology"/>
<evidence type="ECO:0000256" key="4">
    <source>
        <dbReference type="ARBA" id="ARBA00022448"/>
    </source>
</evidence>
<feature type="coiled-coil region" evidence="11">
    <location>
        <begin position="89"/>
        <end position="145"/>
    </location>
</feature>
<feature type="domain" description="Conserved oligomeric complex COG6 N-terminal" evidence="13">
    <location>
        <begin position="97"/>
        <end position="203"/>
    </location>
</feature>
<dbReference type="AlphaFoldDB" id="G4TIG0"/>
<comment type="function">
    <text evidence="9">Acts as a component of the peripheral membrane COG complex that is involved in intra-Golgi protein trafficking. COG is located at the cis-Golgi, and regulates tethering of retrograde intra-Golgi vesicles and possibly a number of other membrane trafficking events.</text>
</comment>
<dbReference type="FunCoup" id="G4TIG0">
    <property type="interactions" value="252"/>
</dbReference>
<evidence type="ECO:0000256" key="1">
    <source>
        <dbReference type="ARBA" id="ARBA00004395"/>
    </source>
</evidence>
<dbReference type="InParanoid" id="G4TIG0"/>
<gene>
    <name evidence="15" type="ORF">PIIN_05038</name>
</gene>
<dbReference type="Pfam" id="PF20653">
    <property type="entry name" value="COG6_C"/>
    <property type="match status" value="1"/>
</dbReference>
<dbReference type="SMART" id="SM01087">
    <property type="entry name" value="COG6"/>
    <property type="match status" value="1"/>
</dbReference>
<keyword evidence="11" id="KW-0175">Coiled coil</keyword>
<dbReference type="OMA" id="HSCLDFF"/>
<sequence>MSTATRNTLSLRLVKILGSTYDDNTTREALEILSTLYIPPSSRSKDATTTKRKSRQARVEETVDGALSDESGDEVAPAVNPVPSVVSALDEEQALIEGAAKARKNLKKDMENKLSQTSKMFLAAFAEVNQNLDTLQEQVAIMQVQCDTAQAHLQATNTACRHLLERADVLRQQRQTTTAKQAAIVSFLSRFTLTEEEEEIISSADFKVGPKLFAVIDRCEKIKSDCFTLSTIEDGETRVGADIKQLIDQKLETGYEKIFLWTKEEFRQLARDIHAEPSPALRESVRRLRERPALFSEALGALSLIRQNSLLASFLAALTKGGPGGYPRPIELHAHEPTRYVGDMLAWIHQATAGEREFLDGIFEVSSDGRMVGSVRVFNQEEISEEEGYIRELLDSNLEKLSPPLKTRVQQTIKSQEGSVTSYKIANLLQFYQTTMKRTIGEEALISQTLKEITETSLNVFFDTVRAHGRSLLRFLHPLEADLAPPMALRESCMILREIMQVYDSSLIEDETPQQRQEGFRDVLDSMVKPMLDMCTTMSNLMKKPAAKGPDMSAWDRAVFMINCLVYIESVLQPFEFTENKRKELETLMDDNVQIIVEAHVDALLEESGIGTLVATLDDTGREMPLSRVPNCASQDVSTALHTFDTFLSNLDVSSSPHLSLLTLPRLGTLIHRTALERVARAYGRLCVAIRDPKNKYEFAGTLLGGRRPFGQMSTLYQVLGLDQVDEQDAE</sequence>
<evidence type="ECO:0000256" key="12">
    <source>
        <dbReference type="SAM" id="MobiDB-lite"/>
    </source>
</evidence>
<dbReference type="PANTHER" id="PTHR21506:SF0">
    <property type="entry name" value="CONSERVED OLIGOMERIC GOLGI COMPLEX SUBUNIT 6"/>
    <property type="match status" value="1"/>
</dbReference>
<evidence type="ECO:0000313" key="15">
    <source>
        <dbReference type="EMBL" id="CCA71103.1"/>
    </source>
</evidence>
<organism evidence="15 16">
    <name type="scientific">Serendipita indica (strain DSM 11827)</name>
    <name type="common">Root endophyte fungus</name>
    <name type="synonym">Piriformospora indica</name>
    <dbReference type="NCBI Taxonomy" id="1109443"/>
    <lineage>
        <taxon>Eukaryota</taxon>
        <taxon>Fungi</taxon>
        <taxon>Dikarya</taxon>
        <taxon>Basidiomycota</taxon>
        <taxon>Agaricomycotina</taxon>
        <taxon>Agaricomycetes</taxon>
        <taxon>Sebacinales</taxon>
        <taxon>Serendipitaceae</taxon>
        <taxon>Serendipita</taxon>
    </lineage>
</organism>
<evidence type="ECO:0000256" key="9">
    <source>
        <dbReference type="ARBA" id="ARBA00043873"/>
    </source>
</evidence>
<comment type="caution">
    <text evidence="15">The sequence shown here is derived from an EMBL/GenBank/DDBJ whole genome shotgun (WGS) entry which is preliminary data.</text>
</comment>
<evidence type="ECO:0000259" key="13">
    <source>
        <dbReference type="Pfam" id="PF06419"/>
    </source>
</evidence>
<evidence type="ECO:0000256" key="7">
    <source>
        <dbReference type="ARBA" id="ARBA00023136"/>
    </source>
</evidence>
<keyword evidence="5 10" id="KW-0653">Protein transport</keyword>
<evidence type="ECO:0000259" key="14">
    <source>
        <dbReference type="Pfam" id="PF20653"/>
    </source>
</evidence>
<keyword evidence="16" id="KW-1185">Reference proteome</keyword>
<dbReference type="eggNOG" id="KOG3758">
    <property type="taxonomic scope" value="Eukaryota"/>
</dbReference>
<keyword evidence="4 10" id="KW-0813">Transport</keyword>
<dbReference type="GO" id="GO:0006891">
    <property type="term" value="P:intra-Golgi vesicle-mediated transport"/>
    <property type="evidence" value="ECO:0007669"/>
    <property type="project" value="UniProtKB-UniRule"/>
</dbReference>
<dbReference type="GO" id="GO:0000139">
    <property type="term" value="C:Golgi membrane"/>
    <property type="evidence" value="ECO:0007669"/>
    <property type="project" value="UniProtKB-SubCell"/>
</dbReference>
<dbReference type="STRING" id="1109443.G4TIG0"/>
<dbReference type="GO" id="GO:0015031">
    <property type="term" value="P:protein transport"/>
    <property type="evidence" value="ECO:0007669"/>
    <property type="project" value="UniProtKB-KW"/>
</dbReference>
<comment type="subunit">
    <text evidence="10">Component of the conserved oligomeric Golgi complex.</text>
</comment>
<evidence type="ECO:0000256" key="8">
    <source>
        <dbReference type="ARBA" id="ARBA00031348"/>
    </source>
</evidence>
<name>G4TIG0_SERID</name>
<evidence type="ECO:0000256" key="5">
    <source>
        <dbReference type="ARBA" id="ARBA00022927"/>
    </source>
</evidence>
<dbReference type="GO" id="GO:0017119">
    <property type="term" value="C:Golgi transport complex"/>
    <property type="evidence" value="ECO:0007669"/>
    <property type="project" value="UniProtKB-UniRule"/>
</dbReference>
<accession>G4TIG0</accession>
<comment type="subcellular location">
    <subcellularLocation>
        <location evidence="1 10">Golgi apparatus membrane</location>
        <topology evidence="1 10">Peripheral membrane protein</topology>
    </subcellularLocation>
</comment>
<dbReference type="InterPro" id="IPR010490">
    <property type="entry name" value="COG6"/>
</dbReference>
<comment type="function">
    <text evidence="10">Acts as component of the peripheral membrane COG complex that is involved in intra-Golgi protein trafficking. COG is located at the cis-Golgi, and regulates tethering of retrograde intra-Golgi vesicles and possibly a number of other membrane trafficking events.</text>
</comment>
<protein>
    <recommendedName>
        <fullName evidence="3 10">Conserved oligomeric Golgi complex subunit 6</fullName>
        <shortName evidence="10">COG complex subunit 6</shortName>
    </recommendedName>
    <alternativeName>
        <fullName evidence="8 10">Component of oligomeric Golgi complex 6</fullName>
    </alternativeName>
</protein>
<evidence type="ECO:0000256" key="6">
    <source>
        <dbReference type="ARBA" id="ARBA00023034"/>
    </source>
</evidence>